<name>A0A7X1J522_9ACTN</name>
<evidence type="ECO:0000313" key="2">
    <source>
        <dbReference type="Proteomes" id="UP000584670"/>
    </source>
</evidence>
<accession>A0A7X1J522</accession>
<dbReference type="Proteomes" id="UP000584670">
    <property type="component" value="Unassembled WGS sequence"/>
</dbReference>
<gene>
    <name evidence="1" type="ORF">H4N64_22190</name>
</gene>
<dbReference type="RefSeq" id="WP_186284164.1">
    <property type="nucleotide sequence ID" value="NZ_JACMSF010000024.1"/>
</dbReference>
<reference evidence="1 2" key="1">
    <citation type="submission" date="2020-08" db="EMBL/GenBank/DDBJ databases">
        <title>Streptomyces sp. PSKA01 genome sequencing and assembly.</title>
        <authorList>
            <person name="Mandal S."/>
            <person name="Maiti P.K."/>
            <person name="Das P."/>
        </authorList>
    </citation>
    <scope>NUCLEOTIDE SEQUENCE [LARGE SCALE GENOMIC DNA]</scope>
    <source>
        <strain evidence="1 2">PSKA01</strain>
    </source>
</reference>
<dbReference type="AlphaFoldDB" id="A0A7X1J522"/>
<keyword evidence="2" id="KW-1185">Reference proteome</keyword>
<sequence length="53" mass="5922">MLLSALNARAQDRYDTYVEHLKTCPNCWKAPHTRCPDGQALCRAYLAAAKPTS</sequence>
<proteinExistence type="predicted"/>
<evidence type="ECO:0000313" key="1">
    <source>
        <dbReference type="EMBL" id="MBC2904290.1"/>
    </source>
</evidence>
<organism evidence="1 2">
    <name type="scientific">Streptomyces cupreus</name>
    <dbReference type="NCBI Taxonomy" id="2759956"/>
    <lineage>
        <taxon>Bacteria</taxon>
        <taxon>Bacillati</taxon>
        <taxon>Actinomycetota</taxon>
        <taxon>Actinomycetes</taxon>
        <taxon>Kitasatosporales</taxon>
        <taxon>Streptomycetaceae</taxon>
        <taxon>Streptomyces</taxon>
    </lineage>
</organism>
<protein>
    <submittedName>
        <fullName evidence="1">Uncharacterized protein</fullName>
    </submittedName>
</protein>
<comment type="caution">
    <text evidence="1">The sequence shown here is derived from an EMBL/GenBank/DDBJ whole genome shotgun (WGS) entry which is preliminary data.</text>
</comment>
<dbReference type="EMBL" id="JACMSF010000024">
    <property type="protein sequence ID" value="MBC2904290.1"/>
    <property type="molecule type" value="Genomic_DNA"/>
</dbReference>